<dbReference type="PIRSF" id="PIRSF016020">
    <property type="entry name" value="PHexose_mutarotase"/>
    <property type="match status" value="1"/>
</dbReference>
<evidence type="ECO:0000313" key="7">
    <source>
        <dbReference type="Proteomes" id="UP001595685"/>
    </source>
</evidence>
<dbReference type="Pfam" id="PF01263">
    <property type="entry name" value="Aldose_epim"/>
    <property type="match status" value="1"/>
</dbReference>
<gene>
    <name evidence="6" type="ORF">ACFOLH_01130</name>
</gene>
<evidence type="ECO:0000256" key="3">
    <source>
        <dbReference type="ARBA" id="ARBA00023235"/>
    </source>
</evidence>
<reference evidence="7" key="1">
    <citation type="journal article" date="2019" name="Int. J. Syst. Evol. Microbiol.">
        <title>The Global Catalogue of Microorganisms (GCM) 10K type strain sequencing project: providing services to taxonomists for standard genome sequencing and annotation.</title>
        <authorList>
            <consortium name="The Broad Institute Genomics Platform"/>
            <consortium name="The Broad Institute Genome Sequencing Center for Infectious Disease"/>
            <person name="Wu L."/>
            <person name="Ma J."/>
        </authorList>
    </citation>
    <scope>NUCLEOTIDE SEQUENCE [LARGE SCALE GENOMIC DNA]</scope>
    <source>
        <strain evidence="7">NCAIM B.02333</strain>
    </source>
</reference>
<dbReference type="InterPro" id="IPR011013">
    <property type="entry name" value="Gal_mutarotase_sf_dom"/>
</dbReference>
<comment type="similarity">
    <text evidence="2 4">Belongs to the glucose-6-phosphate 1-epimerase family.</text>
</comment>
<comment type="catalytic activity">
    <reaction evidence="1">
        <text>alpha-D-glucose 6-phosphate = beta-D-glucose 6-phosphate</text>
        <dbReference type="Rhea" id="RHEA:16249"/>
        <dbReference type="ChEBI" id="CHEBI:58225"/>
        <dbReference type="ChEBI" id="CHEBI:58247"/>
        <dbReference type="EC" id="5.1.3.15"/>
    </reaction>
</comment>
<dbReference type="EC" id="5.1.3.15" evidence="4"/>
<dbReference type="InterPro" id="IPR025532">
    <property type="entry name" value="G6P_1-epimerase"/>
</dbReference>
<dbReference type="Gene3D" id="2.70.98.10">
    <property type="match status" value="1"/>
</dbReference>
<evidence type="ECO:0000313" key="6">
    <source>
        <dbReference type="EMBL" id="MFC3686938.1"/>
    </source>
</evidence>
<evidence type="ECO:0000256" key="1">
    <source>
        <dbReference type="ARBA" id="ARBA00001096"/>
    </source>
</evidence>
<dbReference type="InterPro" id="IPR008183">
    <property type="entry name" value="Aldose_1/G6P_1-epimerase"/>
</dbReference>
<evidence type="ECO:0000256" key="5">
    <source>
        <dbReference type="SAM" id="MobiDB-lite"/>
    </source>
</evidence>
<dbReference type="SUPFAM" id="SSF74650">
    <property type="entry name" value="Galactose mutarotase-like"/>
    <property type="match status" value="1"/>
</dbReference>
<name>A0ABV7WEN1_9MICO</name>
<sequence length="295" mass="30189">MTEPLARPDASSAPHDGAPDPCRPVRLVADDGAVLTFCAHGGHVLGWSPAGGEERLWLSRDTGCGPGTAVRGGIPVIWPQFAARGDGPRHGVVRDRAWEVLQAGTDDRGAATARLRLVSDGTTTPYPHAFTLHLDAVAVGAELSVRLWVRSEGTAPLTFTAALHTYLRVSSTADARLTGLEGRTAEANDGSGSTVLPQGPLPVVGPVDVAVAGVEPGTQGAVVLRDPVLGATVLTADGFGSRVVWNPGPGGAPGDVHPGGEGEFVCVEPAQLEPVTLSPGGEWTGCQVLRADAPA</sequence>
<dbReference type="Proteomes" id="UP001595685">
    <property type="component" value="Unassembled WGS sequence"/>
</dbReference>
<proteinExistence type="inferred from homology"/>
<keyword evidence="3 4" id="KW-0413">Isomerase</keyword>
<keyword evidence="7" id="KW-1185">Reference proteome</keyword>
<dbReference type="InterPro" id="IPR014718">
    <property type="entry name" value="GH-type_carb-bd"/>
</dbReference>
<comment type="caution">
    <text evidence="6">The sequence shown here is derived from an EMBL/GenBank/DDBJ whole genome shotgun (WGS) entry which is preliminary data.</text>
</comment>
<dbReference type="RefSeq" id="WP_340290438.1">
    <property type="nucleotide sequence ID" value="NZ_JBBEOI010000018.1"/>
</dbReference>
<dbReference type="EMBL" id="JBHRWW010000001">
    <property type="protein sequence ID" value="MFC3686938.1"/>
    <property type="molecule type" value="Genomic_DNA"/>
</dbReference>
<dbReference type="PANTHER" id="PTHR11122:SF13">
    <property type="entry name" value="GLUCOSE-6-PHOSPHATE 1-EPIMERASE"/>
    <property type="match status" value="1"/>
</dbReference>
<accession>A0ABV7WEN1</accession>
<protein>
    <recommendedName>
        <fullName evidence="4">Putative glucose-6-phosphate 1-epimerase</fullName>
        <ecNumber evidence="4">5.1.3.15</ecNumber>
    </recommendedName>
</protein>
<evidence type="ECO:0000256" key="2">
    <source>
        <dbReference type="ARBA" id="ARBA00005866"/>
    </source>
</evidence>
<feature type="region of interest" description="Disordered" evidence="5">
    <location>
        <begin position="1"/>
        <end position="22"/>
    </location>
</feature>
<organism evidence="6 7">
    <name type="scientific">Aquipuribacter hungaricus</name>
    <dbReference type="NCBI Taxonomy" id="545624"/>
    <lineage>
        <taxon>Bacteria</taxon>
        <taxon>Bacillati</taxon>
        <taxon>Actinomycetota</taxon>
        <taxon>Actinomycetes</taxon>
        <taxon>Micrococcales</taxon>
        <taxon>Intrasporangiaceae</taxon>
        <taxon>Aquipuribacter</taxon>
    </lineage>
</organism>
<dbReference type="PANTHER" id="PTHR11122">
    <property type="entry name" value="APOSPORY-ASSOCIATED PROTEIN C-RELATED"/>
    <property type="match status" value="1"/>
</dbReference>
<evidence type="ECO:0000256" key="4">
    <source>
        <dbReference type="PIRNR" id="PIRNR016020"/>
    </source>
</evidence>